<name>A0ABR0APJ7_9CRUS</name>
<evidence type="ECO:0000256" key="1">
    <source>
        <dbReference type="SAM" id="MobiDB-lite"/>
    </source>
</evidence>
<feature type="compositionally biased region" description="Basic and acidic residues" evidence="1">
    <location>
        <begin position="136"/>
        <end position="148"/>
    </location>
</feature>
<proteinExistence type="predicted"/>
<accession>A0ABR0APJ7</accession>
<reference evidence="2 3" key="1">
    <citation type="journal article" date="2023" name="Nucleic Acids Res.">
        <title>The hologenome of Daphnia magna reveals possible DNA methylation and microbiome-mediated evolution of the host genome.</title>
        <authorList>
            <person name="Chaturvedi A."/>
            <person name="Li X."/>
            <person name="Dhandapani V."/>
            <person name="Marshall H."/>
            <person name="Kissane S."/>
            <person name="Cuenca-Cambronero M."/>
            <person name="Asole G."/>
            <person name="Calvet F."/>
            <person name="Ruiz-Romero M."/>
            <person name="Marangio P."/>
            <person name="Guigo R."/>
            <person name="Rago D."/>
            <person name="Mirbahai L."/>
            <person name="Eastwood N."/>
            <person name="Colbourne J.K."/>
            <person name="Zhou J."/>
            <person name="Mallon E."/>
            <person name="Orsini L."/>
        </authorList>
    </citation>
    <scope>NUCLEOTIDE SEQUENCE [LARGE SCALE GENOMIC DNA]</scope>
    <source>
        <strain evidence="2">LRV0_1</strain>
    </source>
</reference>
<evidence type="ECO:0000313" key="2">
    <source>
        <dbReference type="EMBL" id="KAK4027051.1"/>
    </source>
</evidence>
<organism evidence="2 3">
    <name type="scientific">Daphnia magna</name>
    <dbReference type="NCBI Taxonomy" id="35525"/>
    <lineage>
        <taxon>Eukaryota</taxon>
        <taxon>Metazoa</taxon>
        <taxon>Ecdysozoa</taxon>
        <taxon>Arthropoda</taxon>
        <taxon>Crustacea</taxon>
        <taxon>Branchiopoda</taxon>
        <taxon>Diplostraca</taxon>
        <taxon>Cladocera</taxon>
        <taxon>Anomopoda</taxon>
        <taxon>Daphniidae</taxon>
        <taxon>Daphnia</taxon>
    </lineage>
</organism>
<keyword evidence="3" id="KW-1185">Reference proteome</keyword>
<evidence type="ECO:0000313" key="3">
    <source>
        <dbReference type="Proteomes" id="UP001234178"/>
    </source>
</evidence>
<dbReference type="EMBL" id="JAOYFB010000038">
    <property type="protein sequence ID" value="KAK4027051.1"/>
    <property type="molecule type" value="Genomic_DNA"/>
</dbReference>
<sequence length="340" mass="39553">MSDFYGRRQFFDARTGKYFTSEQEARDFEFRAREQWENRQRGYYGAYVYPDRERSPRRDYRNFDPHFYPLPYEQPEFYPDHRYNYNLESQYGRSFEDQQHYLDNEARPGSSGQRGREDRQENSGGGSGRKLKALKGRLERRPREKEQPDDPCDSEEDDGGDDDRDRNRPWRPRGTQEESEIVLVESSTTVSKEISDEIRVWQTSGLSTEQNRRPYQKAEEAHIATQLKIMDIAPPLIDLYCKVCALDEGEEEAQAKMAVQAVLQQWGRAYHYITQKRRRSVVSLVDPAFDFLLSTLAYAPGKEAVTKAPFTEKFLESMLKEATQDATLANSKQGGEDPGG</sequence>
<protein>
    <submittedName>
        <fullName evidence="2">Uncharacterized protein</fullName>
    </submittedName>
</protein>
<feature type="region of interest" description="Disordered" evidence="1">
    <location>
        <begin position="103"/>
        <end position="188"/>
    </location>
</feature>
<dbReference type="Proteomes" id="UP001234178">
    <property type="component" value="Unassembled WGS sequence"/>
</dbReference>
<feature type="compositionally biased region" description="Acidic residues" evidence="1">
    <location>
        <begin position="149"/>
        <end position="162"/>
    </location>
</feature>
<comment type="caution">
    <text evidence="2">The sequence shown here is derived from an EMBL/GenBank/DDBJ whole genome shotgun (WGS) entry which is preliminary data.</text>
</comment>
<gene>
    <name evidence="2" type="ORF">OUZ56_016070</name>
</gene>